<gene>
    <name evidence="1" type="ORF">H8S65_16045</name>
</gene>
<organism evidence="1 2">
    <name type="scientific">Parabacteroides hominis</name>
    <dbReference type="NCBI Taxonomy" id="2763057"/>
    <lineage>
        <taxon>Bacteria</taxon>
        <taxon>Pseudomonadati</taxon>
        <taxon>Bacteroidota</taxon>
        <taxon>Bacteroidia</taxon>
        <taxon>Bacteroidales</taxon>
        <taxon>Tannerellaceae</taxon>
        <taxon>Parabacteroides</taxon>
    </lineage>
</organism>
<evidence type="ECO:0000313" key="2">
    <source>
        <dbReference type="Proteomes" id="UP000651475"/>
    </source>
</evidence>
<keyword evidence="2" id="KW-1185">Reference proteome</keyword>
<name>A0ABR7DS38_9BACT</name>
<dbReference type="RefSeq" id="WP_186930874.1">
    <property type="nucleotide sequence ID" value="NZ_JACOOJ010000034.1"/>
</dbReference>
<sequence length="374" mass="43717">MSFYRSLLLLVFIFVFNLSFAKDLPVIHISKNRPEIKAKVSMFFDSVHYVPLETTDACLLGLGTMRVNMIGDSLLVWDADNCFLFDSKTGHFIRKIGHKGDDPEAFYKTYDNFYNPYDGLNYFFDYYNSLIKYNLKGNFVGKIKMPMSSNWSSTKCVIPLDSTNFCAFFPNSNGSVSKRIVLFNQYGETVKEYPNYHFVKTDQFVYDANDGLFYRYKNQVYFREKFIDTVYQVNNEQLIPKYRLDFSPYVFPYKDRYRVDVNSVSSPYYIFENDNVIIFDYFREIFRELGVYDKKISKASFFSYENGFEDDLNNFMPFEILVMLESGVCLGILSASDVCEYINKTNIELKGSMKSLESISKEDNPIIVIATLKN</sequence>
<protein>
    <submittedName>
        <fullName evidence="1">DUF4934 domain-containing protein</fullName>
    </submittedName>
</protein>
<accession>A0ABR7DS38</accession>
<comment type="caution">
    <text evidence="1">The sequence shown here is derived from an EMBL/GenBank/DDBJ whole genome shotgun (WGS) entry which is preliminary data.</text>
</comment>
<dbReference type="Proteomes" id="UP000651475">
    <property type="component" value="Unassembled WGS sequence"/>
</dbReference>
<evidence type="ECO:0000313" key="1">
    <source>
        <dbReference type="EMBL" id="MBC5634256.1"/>
    </source>
</evidence>
<reference evidence="1 2" key="1">
    <citation type="submission" date="2020-08" db="EMBL/GenBank/DDBJ databases">
        <title>Genome public.</title>
        <authorList>
            <person name="Liu C."/>
            <person name="Sun Q."/>
        </authorList>
    </citation>
    <scope>NUCLEOTIDE SEQUENCE [LARGE SCALE GENOMIC DNA]</scope>
    <source>
        <strain evidence="1 2">NSJ-79</strain>
    </source>
</reference>
<proteinExistence type="predicted"/>
<dbReference type="Pfam" id="PF17170">
    <property type="entry name" value="DUF5128"/>
    <property type="match status" value="1"/>
</dbReference>
<dbReference type="EMBL" id="JACOOJ010000034">
    <property type="protein sequence ID" value="MBC5634256.1"/>
    <property type="molecule type" value="Genomic_DNA"/>
</dbReference>